<dbReference type="GO" id="GO:0003824">
    <property type="term" value="F:catalytic activity"/>
    <property type="evidence" value="ECO:0007669"/>
    <property type="project" value="InterPro"/>
</dbReference>
<dbReference type="STRING" id="400055.SAMN04490243_0281"/>
<sequence>MESANTPRVVSTNIAQPTEIQWRGKTEITGIYKRPKALGVYLTPEGVRGDTIGDRRVHGDIFKAAYLFNTDNYPYWQDLYPDLEWDYGQFGENLSLAGLDEQKLIPGSEYQLGEARVRVTIPREPCYKLGIRFSDPEVIERFVAHGKPGTYVQVLESGWVRPGDTLTLLKKSELGISIAAYYALLFSRDKPVDQLKAALEVPFLGDRKRKLFEGMLAE</sequence>
<name>A0A1I6FNR5_9FLAO</name>
<dbReference type="InterPro" id="IPR052353">
    <property type="entry name" value="Benzoxazolinone_Detox_Enz"/>
</dbReference>
<dbReference type="EMBL" id="FOYQ01000001">
    <property type="protein sequence ID" value="SFR31579.1"/>
    <property type="molecule type" value="Genomic_DNA"/>
</dbReference>
<dbReference type="InterPro" id="IPR011037">
    <property type="entry name" value="Pyrv_Knase-like_insert_dom_sf"/>
</dbReference>
<proteinExistence type="predicted"/>
<dbReference type="SUPFAM" id="SSF50800">
    <property type="entry name" value="PK beta-barrel domain-like"/>
    <property type="match status" value="1"/>
</dbReference>
<keyword evidence="3" id="KW-1185">Reference proteome</keyword>
<dbReference type="Pfam" id="PF03473">
    <property type="entry name" value="MOSC"/>
    <property type="match status" value="1"/>
</dbReference>
<accession>A0A1I6FNR5</accession>
<dbReference type="RefSeq" id="WP_092980087.1">
    <property type="nucleotide sequence ID" value="NZ_FOYQ01000001.1"/>
</dbReference>
<gene>
    <name evidence="2" type="ORF">SAMN04490243_0281</name>
</gene>
<feature type="domain" description="MOSC" evidence="1">
    <location>
        <begin position="32"/>
        <end position="169"/>
    </location>
</feature>
<dbReference type="PROSITE" id="PS51340">
    <property type="entry name" value="MOSC"/>
    <property type="match status" value="1"/>
</dbReference>
<organism evidence="2 3">
    <name type="scientific">Robiginitalea myxolifaciens</name>
    <dbReference type="NCBI Taxonomy" id="400055"/>
    <lineage>
        <taxon>Bacteria</taxon>
        <taxon>Pseudomonadati</taxon>
        <taxon>Bacteroidota</taxon>
        <taxon>Flavobacteriia</taxon>
        <taxon>Flavobacteriales</taxon>
        <taxon>Flavobacteriaceae</taxon>
        <taxon>Robiginitalea</taxon>
    </lineage>
</organism>
<dbReference type="Gene3D" id="2.40.33.20">
    <property type="entry name" value="PK beta-barrel domain-like"/>
    <property type="match status" value="1"/>
</dbReference>
<dbReference type="InterPro" id="IPR005302">
    <property type="entry name" value="MoCF_Sase_C"/>
</dbReference>
<dbReference type="AlphaFoldDB" id="A0A1I6FNR5"/>
<dbReference type="PANTHER" id="PTHR30212">
    <property type="entry name" value="PROTEIN YIIM"/>
    <property type="match status" value="1"/>
</dbReference>
<dbReference type="OrthoDB" id="9786134at2"/>
<evidence type="ECO:0000259" key="1">
    <source>
        <dbReference type="PROSITE" id="PS51340"/>
    </source>
</evidence>
<evidence type="ECO:0000313" key="3">
    <source>
        <dbReference type="Proteomes" id="UP000199534"/>
    </source>
</evidence>
<evidence type="ECO:0000313" key="2">
    <source>
        <dbReference type="EMBL" id="SFR31579.1"/>
    </source>
</evidence>
<dbReference type="Proteomes" id="UP000199534">
    <property type="component" value="Unassembled WGS sequence"/>
</dbReference>
<dbReference type="GO" id="GO:0030151">
    <property type="term" value="F:molybdenum ion binding"/>
    <property type="evidence" value="ECO:0007669"/>
    <property type="project" value="InterPro"/>
</dbReference>
<dbReference type="PANTHER" id="PTHR30212:SF2">
    <property type="entry name" value="PROTEIN YIIM"/>
    <property type="match status" value="1"/>
</dbReference>
<protein>
    <submittedName>
        <fullName evidence="2">MOSC domain-containing protein YiiM</fullName>
    </submittedName>
</protein>
<dbReference type="GO" id="GO:0030170">
    <property type="term" value="F:pyridoxal phosphate binding"/>
    <property type="evidence" value="ECO:0007669"/>
    <property type="project" value="InterPro"/>
</dbReference>
<reference evidence="2 3" key="1">
    <citation type="submission" date="2016-10" db="EMBL/GenBank/DDBJ databases">
        <authorList>
            <person name="de Groot N.N."/>
        </authorList>
    </citation>
    <scope>NUCLEOTIDE SEQUENCE [LARGE SCALE GENOMIC DNA]</scope>
    <source>
        <strain evidence="2 3">DSM 21019</strain>
    </source>
</reference>